<dbReference type="EMBL" id="CM007387">
    <property type="protein sequence ID" value="ONK63834.1"/>
    <property type="molecule type" value="Genomic_DNA"/>
</dbReference>
<organism evidence="1 2">
    <name type="scientific">Asparagus officinalis</name>
    <name type="common">Garden asparagus</name>
    <dbReference type="NCBI Taxonomy" id="4686"/>
    <lineage>
        <taxon>Eukaryota</taxon>
        <taxon>Viridiplantae</taxon>
        <taxon>Streptophyta</taxon>
        <taxon>Embryophyta</taxon>
        <taxon>Tracheophyta</taxon>
        <taxon>Spermatophyta</taxon>
        <taxon>Magnoliopsida</taxon>
        <taxon>Liliopsida</taxon>
        <taxon>Asparagales</taxon>
        <taxon>Asparagaceae</taxon>
        <taxon>Asparagoideae</taxon>
        <taxon>Asparagus</taxon>
    </lineage>
</organism>
<dbReference type="InterPro" id="IPR032675">
    <property type="entry name" value="LRR_dom_sf"/>
</dbReference>
<dbReference type="SMART" id="SM00368">
    <property type="entry name" value="LRR_RI"/>
    <property type="match status" value="3"/>
</dbReference>
<dbReference type="PANTHER" id="PTHR47818:SF2">
    <property type="entry name" value="F-BOX DOMAIN-CONTAINING PROTEIN"/>
    <property type="match status" value="1"/>
</dbReference>
<dbReference type="Gramene" id="ONK63834">
    <property type="protein sequence ID" value="ONK63834"/>
    <property type="gene ID" value="A4U43_C07F19420"/>
</dbReference>
<reference evidence="2" key="1">
    <citation type="journal article" date="2017" name="Nat. Commun.">
        <title>The asparagus genome sheds light on the origin and evolution of a young Y chromosome.</title>
        <authorList>
            <person name="Harkess A."/>
            <person name="Zhou J."/>
            <person name="Xu C."/>
            <person name="Bowers J.E."/>
            <person name="Van der Hulst R."/>
            <person name="Ayyampalayam S."/>
            <person name="Mercati F."/>
            <person name="Riccardi P."/>
            <person name="McKain M.R."/>
            <person name="Kakrana A."/>
            <person name="Tang H."/>
            <person name="Ray J."/>
            <person name="Groenendijk J."/>
            <person name="Arikit S."/>
            <person name="Mathioni S.M."/>
            <person name="Nakano M."/>
            <person name="Shan H."/>
            <person name="Telgmann-Rauber A."/>
            <person name="Kanno A."/>
            <person name="Yue Z."/>
            <person name="Chen H."/>
            <person name="Li W."/>
            <person name="Chen Y."/>
            <person name="Xu X."/>
            <person name="Zhang Y."/>
            <person name="Luo S."/>
            <person name="Chen H."/>
            <person name="Gao J."/>
            <person name="Mao Z."/>
            <person name="Pires J.C."/>
            <person name="Luo M."/>
            <person name="Kudrna D."/>
            <person name="Wing R.A."/>
            <person name="Meyers B.C."/>
            <person name="Yi K."/>
            <person name="Kong H."/>
            <person name="Lavrijsen P."/>
            <person name="Sunseri F."/>
            <person name="Falavigna A."/>
            <person name="Ye Y."/>
            <person name="Leebens-Mack J.H."/>
            <person name="Chen G."/>
        </authorList>
    </citation>
    <scope>NUCLEOTIDE SEQUENCE [LARGE SCALE GENOMIC DNA]</scope>
    <source>
        <strain evidence="2">cv. DH0086</strain>
    </source>
</reference>
<dbReference type="AlphaFoldDB" id="A0A5P1EDE1"/>
<dbReference type="SUPFAM" id="SSF52047">
    <property type="entry name" value="RNI-like"/>
    <property type="match status" value="1"/>
</dbReference>
<accession>A0A5P1EDE1</accession>
<name>A0A5P1EDE1_ASPOF</name>
<protein>
    <submittedName>
        <fullName evidence="1">Uncharacterized protein</fullName>
    </submittedName>
</protein>
<dbReference type="Proteomes" id="UP000243459">
    <property type="component" value="Chromosome 7"/>
</dbReference>
<evidence type="ECO:0000313" key="1">
    <source>
        <dbReference type="EMBL" id="ONK63834.1"/>
    </source>
</evidence>
<sequence>MVEVASLFSLCIKSISAQIINGCDGAEELFELPSHFLDGFLDGLLMELPPLALQKLHELHDNFNTAWKILYKKRWPMAIEKMRHTNSIIPDGDVAISRPVDDFVDWRLQDLEKMETGSNIMQDALAMSRSGDGCVDWQQLYWEAHLQSCLDEAAERALLPTSDGHIGGVKISDEIMNYIGHSGNTTQDCLSYHCINFGHYARCLRLQNVLCVAEVCELLTSSKLRVLAFRRIKSKFHVDGVCRLLNQNKESLVSLEFIYCQLSPASWNHICNSVYVGGSEIHWIRHLCINSSFIFESKSSSFPGGLSSFLSSGRSLESLRFCDTQMGPKCAKIIFNTLIESSCGLVTLEISDDEIAGWLSKVDRSPVGFSLSLPPQISLKSLRVLNLRGNNLCKDDAEDLSNALNQMPDLRNMDISDNPIEDDGIRSLIPYFIKAFVKACPISDIKIENCNLSGVAVAELLRSLPTTREPLNSLSIAKNELGSSISAAIMEFLGTSRVRKLNIADIGLGALGFQELENGMQEKVEVAYINISMNRGGIRAAHFISQLISHAPNLVIVNAEANIMPAESLAIIHNALKQSKGKLQHLDLRENYSLCLSKYTAAILEFKFHGEPIVKIPLFPCFGVPYDDDP</sequence>
<gene>
    <name evidence="1" type="ORF">A4U43_C07F19420</name>
</gene>
<dbReference type="PANTHER" id="PTHR47818">
    <property type="entry name" value="RNI-LIKE SUPERFAMILY PROTEIN"/>
    <property type="match status" value="1"/>
</dbReference>
<evidence type="ECO:0000313" key="2">
    <source>
        <dbReference type="Proteomes" id="UP000243459"/>
    </source>
</evidence>
<proteinExistence type="predicted"/>
<dbReference type="Gene3D" id="3.80.10.10">
    <property type="entry name" value="Ribonuclease Inhibitor"/>
    <property type="match status" value="3"/>
</dbReference>
<dbReference type="OMA" id="MDKRFAC"/>
<keyword evidence="2" id="KW-1185">Reference proteome</keyword>